<proteinExistence type="predicted"/>
<dbReference type="RefSeq" id="WP_315730487.1">
    <property type="nucleotide sequence ID" value="NZ_JAVYII010000001.1"/>
</dbReference>
<comment type="caution">
    <text evidence="1">The sequence shown here is derived from an EMBL/GenBank/DDBJ whole genome shotgun (WGS) entry which is preliminary data.</text>
</comment>
<gene>
    <name evidence="1" type="ORF">RDV89_00490</name>
</gene>
<organism evidence="1 2">
    <name type="scientific">Nocardioides imazamoxiresistens</name>
    <dbReference type="NCBI Taxonomy" id="3231893"/>
    <lineage>
        <taxon>Bacteria</taxon>
        <taxon>Bacillati</taxon>
        <taxon>Actinomycetota</taxon>
        <taxon>Actinomycetes</taxon>
        <taxon>Propionibacteriales</taxon>
        <taxon>Nocardioidaceae</taxon>
        <taxon>Nocardioides</taxon>
    </lineage>
</organism>
<name>A0ABU3PQP3_9ACTN</name>
<sequence>MRLRLNTAIARLRSGDGTDRAARAAGYATRSGLVKALRRELPAEQVDLLLASDEAGQRRATS</sequence>
<keyword evidence="2" id="KW-1185">Reference proteome</keyword>
<accession>A0ABU3PQP3</accession>
<reference evidence="1 2" key="1">
    <citation type="submission" date="2023-08" db="EMBL/GenBank/DDBJ databases">
        <title>Nocardioides seae sp. nov., a bacterium isolated from a soil.</title>
        <authorList>
            <person name="Wang X."/>
        </authorList>
    </citation>
    <scope>NUCLEOTIDE SEQUENCE [LARGE SCALE GENOMIC DNA]</scope>
    <source>
        <strain evidence="1 2">YZH12</strain>
    </source>
</reference>
<dbReference type="EMBL" id="JAVYII010000001">
    <property type="protein sequence ID" value="MDT9591523.1"/>
    <property type="molecule type" value="Genomic_DNA"/>
</dbReference>
<protein>
    <recommendedName>
        <fullName evidence="3">Helix-turn-helix domain-containing protein</fullName>
    </recommendedName>
</protein>
<evidence type="ECO:0008006" key="3">
    <source>
        <dbReference type="Google" id="ProtNLM"/>
    </source>
</evidence>
<dbReference type="Proteomes" id="UP001268542">
    <property type="component" value="Unassembled WGS sequence"/>
</dbReference>
<evidence type="ECO:0000313" key="2">
    <source>
        <dbReference type="Proteomes" id="UP001268542"/>
    </source>
</evidence>
<evidence type="ECO:0000313" key="1">
    <source>
        <dbReference type="EMBL" id="MDT9591523.1"/>
    </source>
</evidence>